<gene>
    <name evidence="9" type="ORF">LY90DRAFT_409032</name>
</gene>
<organism evidence="9 10">
    <name type="scientific">Neocallimastix californiae</name>
    <dbReference type="NCBI Taxonomy" id="1754190"/>
    <lineage>
        <taxon>Eukaryota</taxon>
        <taxon>Fungi</taxon>
        <taxon>Fungi incertae sedis</taxon>
        <taxon>Chytridiomycota</taxon>
        <taxon>Chytridiomycota incertae sedis</taxon>
        <taxon>Neocallimastigomycetes</taxon>
        <taxon>Neocallimastigales</taxon>
        <taxon>Neocallimastigaceae</taxon>
        <taxon>Neocallimastix</taxon>
    </lineage>
</organism>
<keyword evidence="5" id="KW-0518">Myosin</keyword>
<keyword evidence="10" id="KW-1185">Reference proteome</keyword>
<comment type="caution">
    <text evidence="9">The sequence shown here is derived from an EMBL/GenBank/DDBJ whole genome shotgun (WGS) entry which is preliminary data.</text>
</comment>
<sequence>METQLNELQSKLDEQQDEYNNTIEELRKKSSEQDGVHSELEKEKQISLDLERSKIALEKQVKELNSRISELEACALNDNSRNISRIQARLDDVSQQLENESKEKMQLLQNARKTERTIRDLQNQLQEKEKYKTKYEEDMERNESKIKKMKAQIEELELSESNLQIAKRRIEREANEQRERASRFEKENEKLKARINAI</sequence>
<accession>A0A1Y2DJK7</accession>
<evidence type="ECO:0000256" key="2">
    <source>
        <dbReference type="ARBA" id="ARBA00022433"/>
    </source>
</evidence>
<dbReference type="InterPro" id="IPR002928">
    <property type="entry name" value="Myosin_tail"/>
</dbReference>
<keyword evidence="2" id="KW-0514">Muscle protein</keyword>
<dbReference type="STRING" id="1754190.A0A1Y2DJK7"/>
<evidence type="ECO:0000256" key="6">
    <source>
        <dbReference type="ARBA" id="ARBA00023175"/>
    </source>
</evidence>
<evidence type="ECO:0000256" key="7">
    <source>
        <dbReference type="SAM" id="MobiDB-lite"/>
    </source>
</evidence>
<name>A0A1Y2DJK7_9FUNG</name>
<dbReference type="Pfam" id="PF01576">
    <property type="entry name" value="Myosin_tail_1"/>
    <property type="match status" value="1"/>
</dbReference>
<evidence type="ECO:0000256" key="3">
    <source>
        <dbReference type="ARBA" id="ARBA00022490"/>
    </source>
</evidence>
<keyword evidence="3" id="KW-0963">Cytoplasm</keyword>
<feature type="domain" description="Myosin tail" evidence="8">
    <location>
        <begin position="1"/>
        <end position="194"/>
    </location>
</feature>
<evidence type="ECO:0000256" key="1">
    <source>
        <dbReference type="ARBA" id="ARBA00004657"/>
    </source>
</evidence>
<feature type="region of interest" description="Disordered" evidence="7">
    <location>
        <begin position="173"/>
        <end position="198"/>
    </location>
</feature>
<reference evidence="9 10" key="1">
    <citation type="submission" date="2016-08" db="EMBL/GenBank/DDBJ databases">
        <title>A Parts List for Fungal Cellulosomes Revealed by Comparative Genomics.</title>
        <authorList>
            <consortium name="DOE Joint Genome Institute"/>
            <person name="Haitjema C.H."/>
            <person name="Gilmore S.P."/>
            <person name="Henske J.K."/>
            <person name="Solomon K.V."/>
            <person name="De Groot R."/>
            <person name="Kuo A."/>
            <person name="Mondo S.J."/>
            <person name="Salamov A.A."/>
            <person name="Labutti K."/>
            <person name="Zhao Z."/>
            <person name="Chiniquy J."/>
            <person name="Barry K."/>
            <person name="Brewer H.M."/>
            <person name="Purvine S.O."/>
            <person name="Wright A.T."/>
            <person name="Boxma B."/>
            <person name="Van Alen T."/>
            <person name="Hackstein J.H."/>
            <person name="Baker S.E."/>
            <person name="Grigoriev I.V."/>
            <person name="O'Malley M.A."/>
        </authorList>
    </citation>
    <scope>NUCLEOTIDE SEQUENCE [LARGE SCALE GENOMIC DNA]</scope>
    <source>
        <strain evidence="9 10">G1</strain>
    </source>
</reference>
<evidence type="ECO:0000259" key="8">
    <source>
        <dbReference type="Pfam" id="PF01576"/>
    </source>
</evidence>
<dbReference type="EMBL" id="MCOG01000065">
    <property type="protein sequence ID" value="ORY58955.1"/>
    <property type="molecule type" value="Genomic_DNA"/>
</dbReference>
<evidence type="ECO:0000256" key="5">
    <source>
        <dbReference type="ARBA" id="ARBA00023123"/>
    </source>
</evidence>
<keyword evidence="4" id="KW-0175">Coiled coil</keyword>
<dbReference type="GO" id="GO:0016459">
    <property type="term" value="C:myosin complex"/>
    <property type="evidence" value="ECO:0007669"/>
    <property type="project" value="InterPro"/>
</dbReference>
<dbReference type="Proteomes" id="UP000193920">
    <property type="component" value="Unassembled WGS sequence"/>
</dbReference>
<evidence type="ECO:0000256" key="4">
    <source>
        <dbReference type="ARBA" id="ARBA00023054"/>
    </source>
</evidence>
<keyword evidence="2" id="KW-0787">Thick filament</keyword>
<evidence type="ECO:0000313" key="9">
    <source>
        <dbReference type="EMBL" id="ORY58955.1"/>
    </source>
</evidence>
<dbReference type="PANTHER" id="PTHR46349:SF6">
    <property type="entry name" value="MYOSIN-6-LIKE"/>
    <property type="match status" value="1"/>
</dbReference>
<protein>
    <recommendedName>
        <fullName evidence="8">Myosin tail domain-containing protein</fullName>
    </recommendedName>
</protein>
<feature type="compositionally biased region" description="Basic and acidic residues" evidence="7">
    <location>
        <begin position="173"/>
        <end position="192"/>
    </location>
</feature>
<comment type="subcellular location">
    <subcellularLocation>
        <location evidence="1">Cytoplasm</location>
        <location evidence="1">Myofibril</location>
    </subcellularLocation>
</comment>
<proteinExistence type="predicted"/>
<dbReference type="AlphaFoldDB" id="A0A1Y2DJK7"/>
<dbReference type="OrthoDB" id="6108017at2759"/>
<dbReference type="SUPFAM" id="SSF90257">
    <property type="entry name" value="Myosin rod fragments"/>
    <property type="match status" value="1"/>
</dbReference>
<keyword evidence="6" id="KW-0505">Motor protein</keyword>
<evidence type="ECO:0000313" key="10">
    <source>
        <dbReference type="Proteomes" id="UP000193920"/>
    </source>
</evidence>
<dbReference type="PANTHER" id="PTHR46349">
    <property type="entry name" value="CINGULIN-LIKE PROTEIN 1-RELATED"/>
    <property type="match status" value="1"/>
</dbReference>